<protein>
    <submittedName>
        <fullName evidence="1">26892_t:CDS:1</fullName>
    </submittedName>
</protein>
<sequence length="45" mass="5289">MPPEISNKEDDSSIIMRKKRWKKNTYPRKDEGPDATPENCIKELV</sequence>
<keyword evidence="2" id="KW-1185">Reference proteome</keyword>
<reference evidence="1" key="1">
    <citation type="submission" date="2021-06" db="EMBL/GenBank/DDBJ databases">
        <authorList>
            <person name="Kallberg Y."/>
            <person name="Tangrot J."/>
            <person name="Rosling A."/>
        </authorList>
    </citation>
    <scope>NUCLEOTIDE SEQUENCE</scope>
    <source>
        <strain evidence="1">MA461A</strain>
    </source>
</reference>
<evidence type="ECO:0000313" key="1">
    <source>
        <dbReference type="EMBL" id="CAG8762369.1"/>
    </source>
</evidence>
<dbReference type="EMBL" id="CAJVQC010036880">
    <property type="protein sequence ID" value="CAG8762369.1"/>
    <property type="molecule type" value="Genomic_DNA"/>
</dbReference>
<feature type="non-terminal residue" evidence="1">
    <location>
        <position position="45"/>
    </location>
</feature>
<comment type="caution">
    <text evidence="1">The sequence shown here is derived from an EMBL/GenBank/DDBJ whole genome shotgun (WGS) entry which is preliminary data.</text>
</comment>
<name>A0ACA9QRK3_9GLOM</name>
<dbReference type="Proteomes" id="UP000789920">
    <property type="component" value="Unassembled WGS sequence"/>
</dbReference>
<accession>A0ACA9QRK3</accession>
<gene>
    <name evidence="1" type="ORF">RPERSI_LOCUS15381</name>
</gene>
<proteinExistence type="predicted"/>
<evidence type="ECO:0000313" key="2">
    <source>
        <dbReference type="Proteomes" id="UP000789920"/>
    </source>
</evidence>
<organism evidence="1 2">
    <name type="scientific">Racocetra persica</name>
    <dbReference type="NCBI Taxonomy" id="160502"/>
    <lineage>
        <taxon>Eukaryota</taxon>
        <taxon>Fungi</taxon>
        <taxon>Fungi incertae sedis</taxon>
        <taxon>Mucoromycota</taxon>
        <taxon>Glomeromycotina</taxon>
        <taxon>Glomeromycetes</taxon>
        <taxon>Diversisporales</taxon>
        <taxon>Gigasporaceae</taxon>
        <taxon>Racocetra</taxon>
    </lineage>
</organism>